<protein>
    <submittedName>
        <fullName evidence="2">Uncharacterized protein</fullName>
    </submittedName>
</protein>
<feature type="non-terminal residue" evidence="2">
    <location>
        <position position="88"/>
    </location>
</feature>
<sequence>MSAPAPPSTRPGAACLGALGAVRRAWWWCTGSLFKRLFLLMWAALVLSHVVAFAAVMLRHGGWSMGVPLPTFPSLPPTPGVPDAGLAL</sequence>
<evidence type="ECO:0000256" key="1">
    <source>
        <dbReference type="SAM" id="Phobius"/>
    </source>
</evidence>
<keyword evidence="1" id="KW-0812">Transmembrane</keyword>
<dbReference type="EMBL" id="JAXOJX010000055">
    <property type="protein sequence ID" value="MDZ5459970.1"/>
    <property type="molecule type" value="Genomic_DNA"/>
</dbReference>
<keyword evidence="1" id="KW-1133">Transmembrane helix</keyword>
<gene>
    <name evidence="2" type="ORF">SM757_25635</name>
</gene>
<keyword evidence="3" id="KW-1185">Reference proteome</keyword>
<proteinExistence type="predicted"/>
<accession>A0ABU5IM61</accession>
<evidence type="ECO:0000313" key="3">
    <source>
        <dbReference type="Proteomes" id="UP001293718"/>
    </source>
</evidence>
<organism evidence="2 3">
    <name type="scientific">Azohydromonas lata</name>
    <dbReference type="NCBI Taxonomy" id="45677"/>
    <lineage>
        <taxon>Bacteria</taxon>
        <taxon>Pseudomonadati</taxon>
        <taxon>Pseudomonadota</taxon>
        <taxon>Betaproteobacteria</taxon>
        <taxon>Burkholderiales</taxon>
        <taxon>Sphaerotilaceae</taxon>
        <taxon>Azohydromonas</taxon>
    </lineage>
</organism>
<comment type="caution">
    <text evidence="2">The sequence shown here is derived from an EMBL/GenBank/DDBJ whole genome shotgun (WGS) entry which is preliminary data.</text>
</comment>
<name>A0ABU5IM61_9BURK</name>
<feature type="transmembrane region" description="Helical" evidence="1">
    <location>
        <begin position="37"/>
        <end position="58"/>
    </location>
</feature>
<reference evidence="2 3" key="1">
    <citation type="submission" date="2023-11" db="EMBL/GenBank/DDBJ databases">
        <title>Draft genome of Azohydromonas lata strain H1 (DSM1123), a polyhydroxyalkanoate producer.</title>
        <authorList>
            <person name="Traversa D."/>
            <person name="D'Addabbo P."/>
            <person name="Pazzani C."/>
            <person name="Manzari C."/>
            <person name="Chiara M."/>
            <person name="Scrascia M."/>
        </authorList>
    </citation>
    <scope>NUCLEOTIDE SEQUENCE [LARGE SCALE GENOMIC DNA]</scope>
    <source>
        <strain evidence="2 3">H1</strain>
    </source>
</reference>
<evidence type="ECO:0000313" key="2">
    <source>
        <dbReference type="EMBL" id="MDZ5459970.1"/>
    </source>
</evidence>
<keyword evidence="1" id="KW-0472">Membrane</keyword>
<dbReference type="Proteomes" id="UP001293718">
    <property type="component" value="Unassembled WGS sequence"/>
</dbReference>
<dbReference type="RefSeq" id="WP_322467569.1">
    <property type="nucleotide sequence ID" value="NZ_JAXOJX010000055.1"/>
</dbReference>